<dbReference type="PROSITE" id="PS00018">
    <property type="entry name" value="EF_HAND_1"/>
    <property type="match status" value="1"/>
</dbReference>
<evidence type="ECO:0000256" key="5">
    <source>
        <dbReference type="SAM" id="Phobius"/>
    </source>
</evidence>
<reference evidence="7" key="3">
    <citation type="submission" date="2020-12" db="UniProtKB">
        <authorList>
            <consortium name="EnsemblPlants"/>
        </authorList>
    </citation>
    <scope>IDENTIFICATION</scope>
</reference>
<dbReference type="AlphaFoldDB" id="A9SM92"/>
<feature type="transmembrane region" description="Helical" evidence="5">
    <location>
        <begin position="376"/>
        <end position="395"/>
    </location>
</feature>
<dbReference type="eggNOG" id="KOG4619">
    <property type="taxonomic scope" value="Eukaryota"/>
</dbReference>
<gene>
    <name evidence="7" type="primary">LOC112282609</name>
</gene>
<keyword evidence="2 5" id="KW-0812">Transmembrane</keyword>
<dbReference type="Proteomes" id="UP000006727">
    <property type="component" value="Chromosome 5"/>
</dbReference>
<proteinExistence type="predicted"/>
<reference evidence="7 8" key="1">
    <citation type="journal article" date="2008" name="Science">
        <title>The Physcomitrella genome reveals evolutionary insights into the conquest of land by plants.</title>
        <authorList>
            <person name="Rensing S."/>
            <person name="Lang D."/>
            <person name="Zimmer A."/>
            <person name="Terry A."/>
            <person name="Salamov A."/>
            <person name="Shapiro H."/>
            <person name="Nishiyama T."/>
            <person name="Perroud P.-F."/>
            <person name="Lindquist E."/>
            <person name="Kamisugi Y."/>
            <person name="Tanahashi T."/>
            <person name="Sakakibara K."/>
            <person name="Fujita T."/>
            <person name="Oishi K."/>
            <person name="Shin-I T."/>
            <person name="Kuroki Y."/>
            <person name="Toyoda A."/>
            <person name="Suzuki Y."/>
            <person name="Hashimoto A."/>
            <person name="Yamaguchi K."/>
            <person name="Sugano A."/>
            <person name="Kohara Y."/>
            <person name="Fujiyama A."/>
            <person name="Anterola A."/>
            <person name="Aoki S."/>
            <person name="Ashton N."/>
            <person name="Barbazuk W.B."/>
            <person name="Barker E."/>
            <person name="Bennetzen J."/>
            <person name="Bezanilla M."/>
            <person name="Blankenship R."/>
            <person name="Cho S.H."/>
            <person name="Dutcher S."/>
            <person name="Estelle M."/>
            <person name="Fawcett J.A."/>
            <person name="Gundlach H."/>
            <person name="Hanada K."/>
            <person name="Heyl A."/>
            <person name="Hicks K.A."/>
            <person name="Hugh J."/>
            <person name="Lohr M."/>
            <person name="Mayer K."/>
            <person name="Melkozernov A."/>
            <person name="Murata T."/>
            <person name="Nelson D."/>
            <person name="Pils B."/>
            <person name="Prigge M."/>
            <person name="Reiss B."/>
            <person name="Renner T."/>
            <person name="Rombauts S."/>
            <person name="Rushton P."/>
            <person name="Sanderfoot A."/>
            <person name="Schween G."/>
            <person name="Shiu S.-H."/>
            <person name="Stueber K."/>
            <person name="Theodoulou F.L."/>
            <person name="Tu H."/>
            <person name="Van de Peer Y."/>
            <person name="Verrier P.J."/>
            <person name="Waters E."/>
            <person name="Wood A."/>
            <person name="Yang L."/>
            <person name="Cove D."/>
            <person name="Cuming A."/>
            <person name="Hasebe M."/>
            <person name="Lucas S."/>
            <person name="Mishler D.B."/>
            <person name="Reski R."/>
            <person name="Grigoriev I."/>
            <person name="Quatrano R.S."/>
            <person name="Boore J.L."/>
        </authorList>
    </citation>
    <scope>NUCLEOTIDE SEQUENCE [LARGE SCALE GENOMIC DNA]</scope>
    <source>
        <strain evidence="7 8">cv. Gransden 2004</strain>
    </source>
</reference>
<dbReference type="Gramene" id="Pp3c5_20540V3.2">
    <property type="protein sequence ID" value="Pp3c5_20540V3.2"/>
    <property type="gene ID" value="Pp3c5_20540"/>
</dbReference>
<comment type="subcellular location">
    <subcellularLocation>
        <location evidence="1">Membrane</location>
        <topology evidence="1">Multi-pass membrane protein</topology>
    </subcellularLocation>
</comment>
<sequence length="409" mass="43979">MASRCILLLPLGKQLPSGSFHVEKDVRYNVRQPCHRLRFRQQGTQTYQINQSLTDVTIYQSPLTSRFIFSKNLKGKVTGAVNGDRFHRHSIICCSGGNEGIGHESINIEDVTHQMRLLLETESPSATTAASSLVNSMTPTARSVLISALFPATQESVDHFQQADTNADGMVDATEFANFVETQTHLFEESNKPLTSKQLYHLGTRAAIGMVGFGFTDNAIMILAGDLIQNSIGITLGLSSLMSAGLGNAVADFIGTAFRGYIERLSSKFMPDVKISTRQMQSKEAWWAETVGASAGVTVGCLLGLAPLIFLQRTDGGTTSGSTVIALAGKDVRGNLSQPEDAAVVCSKPEAVERGGETVFATISTVATPKFQGLGLAQNLGGTVIILSLTVAMAVKRVQKFMKNRKSEQ</sequence>
<accession>A9SM92</accession>
<dbReference type="HOGENOM" id="CLU_056086_0_0_1"/>
<dbReference type="GeneID" id="112282609"/>
<dbReference type="Pfam" id="PF10507">
    <property type="entry name" value="TMEM65"/>
    <property type="match status" value="1"/>
</dbReference>
<protein>
    <recommendedName>
        <fullName evidence="6">EF-hand domain-containing protein</fullName>
    </recommendedName>
</protein>
<feature type="domain" description="EF-hand" evidence="6">
    <location>
        <begin position="151"/>
        <end position="186"/>
    </location>
</feature>
<evidence type="ECO:0000313" key="7">
    <source>
        <dbReference type="EnsemblPlants" id="Pp3c5_20540V3.2"/>
    </source>
</evidence>
<reference evidence="7 8" key="2">
    <citation type="journal article" date="2018" name="Plant J.">
        <title>The Physcomitrella patens chromosome-scale assembly reveals moss genome structure and evolution.</title>
        <authorList>
            <person name="Lang D."/>
            <person name="Ullrich K.K."/>
            <person name="Murat F."/>
            <person name="Fuchs J."/>
            <person name="Jenkins J."/>
            <person name="Haas F.B."/>
            <person name="Piednoel M."/>
            <person name="Gundlach H."/>
            <person name="Van Bel M."/>
            <person name="Meyberg R."/>
            <person name="Vives C."/>
            <person name="Morata J."/>
            <person name="Symeonidi A."/>
            <person name="Hiss M."/>
            <person name="Muchero W."/>
            <person name="Kamisugi Y."/>
            <person name="Saleh O."/>
            <person name="Blanc G."/>
            <person name="Decker E.L."/>
            <person name="van Gessel N."/>
            <person name="Grimwood J."/>
            <person name="Hayes R.D."/>
            <person name="Graham S.W."/>
            <person name="Gunter L.E."/>
            <person name="McDaniel S.F."/>
            <person name="Hoernstein S.N.W."/>
            <person name="Larsson A."/>
            <person name="Li F.W."/>
            <person name="Perroud P.F."/>
            <person name="Phillips J."/>
            <person name="Ranjan P."/>
            <person name="Rokshar D.S."/>
            <person name="Rothfels C.J."/>
            <person name="Schneider L."/>
            <person name="Shu S."/>
            <person name="Stevenson D.W."/>
            <person name="Thummler F."/>
            <person name="Tillich M."/>
            <person name="Villarreal Aguilar J.C."/>
            <person name="Widiez T."/>
            <person name="Wong G.K."/>
            <person name="Wymore A."/>
            <person name="Zhang Y."/>
            <person name="Zimmer A.D."/>
            <person name="Quatrano R.S."/>
            <person name="Mayer K.F.X."/>
            <person name="Goodstein D."/>
            <person name="Casacuberta J.M."/>
            <person name="Vandepoele K."/>
            <person name="Reski R."/>
            <person name="Cuming A.C."/>
            <person name="Tuskan G.A."/>
            <person name="Maumus F."/>
            <person name="Salse J."/>
            <person name="Schmutz J."/>
            <person name="Rensing S.A."/>
        </authorList>
    </citation>
    <scope>NUCLEOTIDE SEQUENCE [LARGE SCALE GENOMIC DNA]</scope>
    <source>
        <strain evidence="7 8">cv. Gransden 2004</strain>
    </source>
</reference>
<keyword evidence="4 5" id="KW-0472">Membrane</keyword>
<dbReference type="OrthoDB" id="430821at2759"/>
<dbReference type="KEGG" id="ppp:112282609"/>
<dbReference type="RefSeq" id="XP_024376189.1">
    <property type="nucleotide sequence ID" value="XM_024520421.2"/>
</dbReference>
<name>A9SM92_PHYPA</name>
<dbReference type="EnsemblPlants" id="Pp3c5_20540V3.3">
    <property type="protein sequence ID" value="Pp3c5_20540V3.3"/>
    <property type="gene ID" value="Pp3c5_20540"/>
</dbReference>
<keyword evidence="3 5" id="KW-1133">Transmembrane helix</keyword>
<keyword evidence="8" id="KW-1185">Reference proteome</keyword>
<dbReference type="InterPro" id="IPR002048">
    <property type="entry name" value="EF_hand_dom"/>
</dbReference>
<evidence type="ECO:0000256" key="2">
    <source>
        <dbReference type="ARBA" id="ARBA00022692"/>
    </source>
</evidence>
<dbReference type="PROSITE" id="PS50222">
    <property type="entry name" value="EF_HAND_2"/>
    <property type="match status" value="1"/>
</dbReference>
<organism evidence="7 8">
    <name type="scientific">Physcomitrium patens</name>
    <name type="common">Spreading-leaved earth moss</name>
    <name type="synonym">Physcomitrella patens</name>
    <dbReference type="NCBI Taxonomy" id="3218"/>
    <lineage>
        <taxon>Eukaryota</taxon>
        <taxon>Viridiplantae</taxon>
        <taxon>Streptophyta</taxon>
        <taxon>Embryophyta</taxon>
        <taxon>Bryophyta</taxon>
        <taxon>Bryophytina</taxon>
        <taxon>Bryopsida</taxon>
        <taxon>Funariidae</taxon>
        <taxon>Funariales</taxon>
        <taxon>Funariaceae</taxon>
        <taxon>Physcomitrium</taxon>
    </lineage>
</organism>
<dbReference type="EMBL" id="ABEU02000005">
    <property type="status" value="NOT_ANNOTATED_CDS"/>
    <property type="molecule type" value="Genomic_DNA"/>
</dbReference>
<dbReference type="PANTHER" id="PTHR21706:SF15">
    <property type="entry name" value="TRANSMEMBRANE PROTEIN 65"/>
    <property type="match status" value="1"/>
</dbReference>
<dbReference type="GO" id="GO:0016020">
    <property type="term" value="C:membrane"/>
    <property type="evidence" value="ECO:0007669"/>
    <property type="project" value="UniProtKB-SubCell"/>
</dbReference>
<dbReference type="Gramene" id="Pp3c5_20540V3.3">
    <property type="protein sequence ID" value="Pp3c5_20540V3.3"/>
    <property type="gene ID" value="Pp3c5_20540"/>
</dbReference>
<dbReference type="GO" id="GO:0005739">
    <property type="term" value="C:mitochondrion"/>
    <property type="evidence" value="ECO:0000318"/>
    <property type="project" value="GO_Central"/>
</dbReference>
<dbReference type="EnsemblPlants" id="Pp3c5_20540V3.2">
    <property type="protein sequence ID" value="Pp3c5_20540V3.2"/>
    <property type="gene ID" value="Pp3c5_20540"/>
</dbReference>
<dbReference type="InterPro" id="IPR019537">
    <property type="entry name" value="TMEM65"/>
</dbReference>
<evidence type="ECO:0000259" key="6">
    <source>
        <dbReference type="PROSITE" id="PS50222"/>
    </source>
</evidence>
<evidence type="ECO:0000256" key="3">
    <source>
        <dbReference type="ARBA" id="ARBA00022989"/>
    </source>
</evidence>
<dbReference type="InterPro" id="IPR018247">
    <property type="entry name" value="EF_Hand_1_Ca_BS"/>
</dbReference>
<dbReference type="PANTHER" id="PTHR21706">
    <property type="entry name" value="TRANSMEMBRANE PROTEIN 65"/>
    <property type="match status" value="1"/>
</dbReference>
<dbReference type="GO" id="GO:0005509">
    <property type="term" value="F:calcium ion binding"/>
    <property type="evidence" value="ECO:0007669"/>
    <property type="project" value="InterPro"/>
</dbReference>
<evidence type="ECO:0000256" key="4">
    <source>
        <dbReference type="ARBA" id="ARBA00023136"/>
    </source>
</evidence>
<evidence type="ECO:0000313" key="8">
    <source>
        <dbReference type="Proteomes" id="UP000006727"/>
    </source>
</evidence>
<evidence type="ECO:0000256" key="1">
    <source>
        <dbReference type="ARBA" id="ARBA00004141"/>
    </source>
</evidence>